<dbReference type="AlphaFoldDB" id="A0A0Q3INH1"/>
<dbReference type="Gramene" id="KQJ87816">
    <property type="protein sequence ID" value="KQJ87816"/>
    <property type="gene ID" value="BRADI_4g13688v3"/>
</dbReference>
<keyword evidence="3" id="KW-1185">Reference proteome</keyword>
<evidence type="ECO:0000313" key="2">
    <source>
        <dbReference type="EnsemblPlants" id="KQJ87816"/>
    </source>
</evidence>
<protein>
    <submittedName>
        <fullName evidence="1 2">Uncharacterized protein</fullName>
    </submittedName>
</protein>
<dbReference type="InParanoid" id="A0A0Q3INH1"/>
<evidence type="ECO:0000313" key="3">
    <source>
        <dbReference type="Proteomes" id="UP000008810"/>
    </source>
</evidence>
<sequence>MEREGGSTRSFVICSIDVSKEKIVPLKFGIISCGYVITCRFMVEYLDQVNCDVQTNGPTLQSLVLGLICVQVLSYLLVCVLEVHSSKNNSVGCVRTQSLCTNKCSRVTVTVSSYMCMELI</sequence>
<organism evidence="1">
    <name type="scientific">Brachypodium distachyon</name>
    <name type="common">Purple false brome</name>
    <name type="synonym">Trachynia distachya</name>
    <dbReference type="NCBI Taxonomy" id="15368"/>
    <lineage>
        <taxon>Eukaryota</taxon>
        <taxon>Viridiplantae</taxon>
        <taxon>Streptophyta</taxon>
        <taxon>Embryophyta</taxon>
        <taxon>Tracheophyta</taxon>
        <taxon>Spermatophyta</taxon>
        <taxon>Magnoliopsida</taxon>
        <taxon>Liliopsida</taxon>
        <taxon>Poales</taxon>
        <taxon>Poaceae</taxon>
        <taxon>BOP clade</taxon>
        <taxon>Pooideae</taxon>
        <taxon>Stipodae</taxon>
        <taxon>Brachypodieae</taxon>
        <taxon>Brachypodium</taxon>
    </lineage>
</organism>
<dbReference type="EMBL" id="CM000883">
    <property type="protein sequence ID" value="KQJ87816.1"/>
    <property type="molecule type" value="Genomic_DNA"/>
</dbReference>
<gene>
    <name evidence="1" type="ORF">BRADI_4g13688v3</name>
</gene>
<evidence type="ECO:0000313" key="1">
    <source>
        <dbReference type="EMBL" id="KQJ87816.1"/>
    </source>
</evidence>
<reference evidence="2" key="3">
    <citation type="submission" date="2018-08" db="UniProtKB">
        <authorList>
            <consortium name="EnsemblPlants"/>
        </authorList>
    </citation>
    <scope>IDENTIFICATION</scope>
    <source>
        <strain evidence="2">cv. Bd21</strain>
    </source>
</reference>
<accession>A0A0Q3INH1</accession>
<dbReference type="EnsemblPlants" id="KQJ87816">
    <property type="protein sequence ID" value="KQJ87816"/>
    <property type="gene ID" value="BRADI_4g13688v3"/>
</dbReference>
<reference evidence="1 2" key="1">
    <citation type="journal article" date="2010" name="Nature">
        <title>Genome sequencing and analysis of the model grass Brachypodium distachyon.</title>
        <authorList>
            <consortium name="International Brachypodium Initiative"/>
        </authorList>
    </citation>
    <scope>NUCLEOTIDE SEQUENCE [LARGE SCALE GENOMIC DNA]</scope>
    <source>
        <strain evidence="1 2">Bd21</strain>
    </source>
</reference>
<name>A0A0Q3INH1_BRADI</name>
<dbReference type="Proteomes" id="UP000008810">
    <property type="component" value="Chromosome 4"/>
</dbReference>
<proteinExistence type="predicted"/>
<reference evidence="1" key="2">
    <citation type="submission" date="2017-06" db="EMBL/GenBank/DDBJ databases">
        <title>WGS assembly of Brachypodium distachyon.</title>
        <authorList>
            <consortium name="The International Brachypodium Initiative"/>
            <person name="Lucas S."/>
            <person name="Harmon-Smith M."/>
            <person name="Lail K."/>
            <person name="Tice H."/>
            <person name="Grimwood J."/>
            <person name="Bruce D."/>
            <person name="Barry K."/>
            <person name="Shu S."/>
            <person name="Lindquist E."/>
            <person name="Wang M."/>
            <person name="Pitluck S."/>
            <person name="Vogel J.P."/>
            <person name="Garvin D.F."/>
            <person name="Mockler T.C."/>
            <person name="Schmutz J."/>
            <person name="Rokhsar D."/>
            <person name="Bevan M.W."/>
        </authorList>
    </citation>
    <scope>NUCLEOTIDE SEQUENCE</scope>
    <source>
        <strain evidence="1">Bd21</strain>
    </source>
</reference>